<protein>
    <recommendedName>
        <fullName evidence="6">TauD/TfdA-like domain-containing protein</fullName>
    </recommendedName>
</protein>
<proteinExistence type="inferred from homology"/>
<keyword evidence="4" id="KW-0560">Oxidoreductase</keyword>
<organism evidence="7 8">
    <name type="scientific">Mycena metata</name>
    <dbReference type="NCBI Taxonomy" id="1033252"/>
    <lineage>
        <taxon>Eukaryota</taxon>
        <taxon>Fungi</taxon>
        <taxon>Dikarya</taxon>
        <taxon>Basidiomycota</taxon>
        <taxon>Agaricomycotina</taxon>
        <taxon>Agaricomycetes</taxon>
        <taxon>Agaricomycetidae</taxon>
        <taxon>Agaricales</taxon>
        <taxon>Marasmiineae</taxon>
        <taxon>Mycenaceae</taxon>
        <taxon>Mycena</taxon>
    </lineage>
</organism>
<evidence type="ECO:0000256" key="2">
    <source>
        <dbReference type="ARBA" id="ARBA00022723"/>
    </source>
</evidence>
<dbReference type="SUPFAM" id="SSF51197">
    <property type="entry name" value="Clavaminate synthase-like"/>
    <property type="match status" value="1"/>
</dbReference>
<dbReference type="GO" id="GO:0005737">
    <property type="term" value="C:cytoplasm"/>
    <property type="evidence" value="ECO:0007669"/>
    <property type="project" value="TreeGrafter"/>
</dbReference>
<dbReference type="AlphaFoldDB" id="A0AAD7K2K4"/>
<evidence type="ECO:0000256" key="4">
    <source>
        <dbReference type="ARBA" id="ARBA00023002"/>
    </source>
</evidence>
<keyword evidence="2" id="KW-0479">Metal-binding</keyword>
<keyword evidence="8" id="KW-1185">Reference proteome</keyword>
<dbReference type="Gene3D" id="3.60.130.10">
    <property type="entry name" value="Clavaminate synthase-like"/>
    <property type="match status" value="1"/>
</dbReference>
<comment type="similarity">
    <text evidence="1">Belongs to the TfdA dioxygenase family.</text>
</comment>
<evidence type="ECO:0000256" key="3">
    <source>
        <dbReference type="ARBA" id="ARBA00022964"/>
    </source>
</evidence>
<dbReference type="GO" id="GO:0046872">
    <property type="term" value="F:metal ion binding"/>
    <property type="evidence" value="ECO:0007669"/>
    <property type="project" value="UniProtKB-KW"/>
</dbReference>
<dbReference type="InterPro" id="IPR003819">
    <property type="entry name" value="TauD/TfdA-like"/>
</dbReference>
<dbReference type="PANTHER" id="PTHR30468">
    <property type="entry name" value="ALPHA-KETOGLUTARATE-DEPENDENT SULFONATE DIOXYGENASE"/>
    <property type="match status" value="1"/>
</dbReference>
<dbReference type="InterPro" id="IPR051323">
    <property type="entry name" value="AtsK-like"/>
</dbReference>
<reference evidence="7" key="1">
    <citation type="submission" date="2023-03" db="EMBL/GenBank/DDBJ databases">
        <title>Massive genome expansion in bonnet fungi (Mycena s.s.) driven by repeated elements and novel gene families across ecological guilds.</title>
        <authorList>
            <consortium name="Lawrence Berkeley National Laboratory"/>
            <person name="Harder C.B."/>
            <person name="Miyauchi S."/>
            <person name="Viragh M."/>
            <person name="Kuo A."/>
            <person name="Thoen E."/>
            <person name="Andreopoulos B."/>
            <person name="Lu D."/>
            <person name="Skrede I."/>
            <person name="Drula E."/>
            <person name="Henrissat B."/>
            <person name="Morin E."/>
            <person name="Kohler A."/>
            <person name="Barry K."/>
            <person name="LaButti K."/>
            <person name="Morin E."/>
            <person name="Salamov A."/>
            <person name="Lipzen A."/>
            <person name="Mereny Z."/>
            <person name="Hegedus B."/>
            <person name="Baldrian P."/>
            <person name="Stursova M."/>
            <person name="Weitz H."/>
            <person name="Taylor A."/>
            <person name="Grigoriev I.V."/>
            <person name="Nagy L.G."/>
            <person name="Martin F."/>
            <person name="Kauserud H."/>
        </authorList>
    </citation>
    <scope>NUCLEOTIDE SEQUENCE</scope>
    <source>
        <strain evidence="7">CBHHK182m</strain>
    </source>
</reference>
<dbReference type="GO" id="GO:0016706">
    <property type="term" value="F:2-oxoglutarate-dependent dioxygenase activity"/>
    <property type="evidence" value="ECO:0007669"/>
    <property type="project" value="TreeGrafter"/>
</dbReference>
<evidence type="ECO:0000259" key="6">
    <source>
        <dbReference type="Pfam" id="PF02668"/>
    </source>
</evidence>
<evidence type="ECO:0000313" key="7">
    <source>
        <dbReference type="EMBL" id="KAJ7777024.1"/>
    </source>
</evidence>
<comment type="caution">
    <text evidence="7">The sequence shown here is derived from an EMBL/GenBank/DDBJ whole genome shotgun (WGS) entry which is preliminary data.</text>
</comment>
<accession>A0AAD7K2K4</accession>
<feature type="domain" description="TauD/TfdA-like" evidence="6">
    <location>
        <begin position="78"/>
        <end position="342"/>
    </location>
</feature>
<gene>
    <name evidence="7" type="ORF">B0H16DRAFT_1712083</name>
</gene>
<dbReference type="EMBL" id="JARKIB010000008">
    <property type="protein sequence ID" value="KAJ7777024.1"/>
    <property type="molecule type" value="Genomic_DNA"/>
</dbReference>
<keyword evidence="3" id="KW-0223">Dioxygenase</keyword>
<dbReference type="PANTHER" id="PTHR30468:SF1">
    <property type="entry name" value="ALPHA-KETOGLUTARATE-DEPENDENT SULFONATE DIOXYGENASE"/>
    <property type="match status" value="1"/>
</dbReference>
<sequence>MSQTMTTTEAPTITVLNGDANKATGKVAKEPYHYAHLMQTWSTQKYPPLEPFEHIDPGMRALGHANPRSFLDNAQVIQMTPKFGSDVRQGCNLAELSSDQKDQLALEVARRGAMVFRDQQDFIDRGPRFYTQWGRQFGPLHIHPLAGHPEGYPDIHLVYKDANSRFNTQDSITTTVWHSDLSFELQPPGLTAFWLLSQPETGGDTLYASQVLNLQSLSPIMVNFLRTLKARHTAVNSMRSKGAGVVRREPIETVHPVVRRHPVTGEEALYVNKQMTRSIVGMKKEESDLILNFLYDHVAMSTDHQTHIKWEPGSVVVWDNRVTSHTATSDYAHLKARRHGARIASQAERPIPALDGLKMDG</sequence>
<dbReference type="InterPro" id="IPR042098">
    <property type="entry name" value="TauD-like_sf"/>
</dbReference>
<evidence type="ECO:0000256" key="1">
    <source>
        <dbReference type="ARBA" id="ARBA00005896"/>
    </source>
</evidence>
<evidence type="ECO:0000256" key="5">
    <source>
        <dbReference type="ARBA" id="ARBA00023004"/>
    </source>
</evidence>
<dbReference type="FunFam" id="3.60.130.10:FF:000003">
    <property type="entry name" value="Alpha-ketoglutarate-dependent taurine dioxygenase"/>
    <property type="match status" value="1"/>
</dbReference>
<evidence type="ECO:0000313" key="8">
    <source>
        <dbReference type="Proteomes" id="UP001215598"/>
    </source>
</evidence>
<name>A0AAD7K2K4_9AGAR</name>
<keyword evidence="5" id="KW-0408">Iron</keyword>
<dbReference type="Proteomes" id="UP001215598">
    <property type="component" value="Unassembled WGS sequence"/>
</dbReference>
<dbReference type="Pfam" id="PF02668">
    <property type="entry name" value="TauD"/>
    <property type="match status" value="1"/>
</dbReference>